<dbReference type="NCBIfam" id="TIGR02432">
    <property type="entry name" value="lysidine_TilS_N"/>
    <property type="match status" value="1"/>
</dbReference>
<dbReference type="Pfam" id="PF11734">
    <property type="entry name" value="TilS_C"/>
    <property type="match status" value="1"/>
</dbReference>
<evidence type="ECO:0000256" key="2">
    <source>
        <dbReference type="ARBA" id="ARBA00022490"/>
    </source>
</evidence>
<accession>A0ABW3L864</accession>
<dbReference type="Pfam" id="PF01171">
    <property type="entry name" value="ATP_bind_3"/>
    <property type="match status" value="1"/>
</dbReference>
<evidence type="ECO:0000256" key="8">
    <source>
        <dbReference type="HAMAP-Rule" id="MF_01161"/>
    </source>
</evidence>
<dbReference type="GO" id="GO:0032267">
    <property type="term" value="F:tRNA(Ile)-lysidine synthase activity"/>
    <property type="evidence" value="ECO:0007669"/>
    <property type="project" value="UniProtKB-EC"/>
</dbReference>
<dbReference type="InterPro" id="IPR012094">
    <property type="entry name" value="tRNA_Ile_lys_synt"/>
</dbReference>
<dbReference type="PANTHER" id="PTHR43033:SF1">
    <property type="entry name" value="TRNA(ILE)-LYSIDINE SYNTHASE-RELATED"/>
    <property type="match status" value="1"/>
</dbReference>
<dbReference type="InterPro" id="IPR011063">
    <property type="entry name" value="TilS/TtcA_N"/>
</dbReference>
<dbReference type="InterPro" id="IPR014729">
    <property type="entry name" value="Rossmann-like_a/b/a_fold"/>
</dbReference>
<dbReference type="InterPro" id="IPR012795">
    <property type="entry name" value="tRNA_Ile_lys_synt_N"/>
</dbReference>
<dbReference type="NCBIfam" id="TIGR02433">
    <property type="entry name" value="lysidine_TilS_C"/>
    <property type="match status" value="1"/>
</dbReference>
<evidence type="ECO:0000313" key="10">
    <source>
        <dbReference type="EMBL" id="MFD1030297.1"/>
    </source>
</evidence>
<comment type="caution">
    <text evidence="10">The sequence shown here is derived from an EMBL/GenBank/DDBJ whole genome shotgun (WGS) entry which is preliminary data.</text>
</comment>
<comment type="similarity">
    <text evidence="8">Belongs to the tRNA(Ile)-lysidine synthase family.</text>
</comment>
<evidence type="ECO:0000313" key="11">
    <source>
        <dbReference type="Proteomes" id="UP001597109"/>
    </source>
</evidence>
<comment type="domain">
    <text evidence="8">The N-terminal region contains the highly conserved SGGXDS motif, predicted to be a P-loop motif involved in ATP binding.</text>
</comment>
<evidence type="ECO:0000256" key="5">
    <source>
        <dbReference type="ARBA" id="ARBA00022741"/>
    </source>
</evidence>
<feature type="domain" description="Lysidine-tRNA(Ile) synthetase C-terminal" evidence="9">
    <location>
        <begin position="386"/>
        <end position="449"/>
    </location>
</feature>
<dbReference type="PANTHER" id="PTHR43033">
    <property type="entry name" value="TRNA(ILE)-LYSIDINE SYNTHASE-RELATED"/>
    <property type="match status" value="1"/>
</dbReference>
<keyword evidence="4 8" id="KW-0819">tRNA processing</keyword>
<evidence type="ECO:0000256" key="7">
    <source>
        <dbReference type="ARBA" id="ARBA00048539"/>
    </source>
</evidence>
<sequence length="471" mass="53889">MKNFHEQITDYMTKFKLLESGDHVLLGCSGGIDSMVLLHYLKTHEAALSITVEAVHVNHMLRSNESIEDRLFTEKTCEQWGIPFHSRDIPIPAILETSGGNKQQVCRQERYKYFEEVMDATGATQLATAHHADDQLETILMSGLRGTLQSGSFGMPSSRPFGRGKLVRPLLAVTKQEIAEYASTNAVPFREDPSNVENHYTRNRIRKNVVPELKKENVNVSKQFVELSESLQEDQKFLTELAQEKLDSIFSAEEQEMALSAERFRSHASALQKRMVLLLLNYLYIGEQVTVTRQLAEQVQEMMQSSSGTVFLHLPQKYMMVRQYDRVLFSQRDPEAAPQEYDLQIRSDEWSVAVKNFRYKLVSAHNFEESPNVFAWYLSGEDEPQLQIRSRLPGDRISLPGMSSPKKVARLMIDEKVPAPLRSGWPVITDRHGEILLVPGLRPSRHISVIQRPEDNWVLMEQKCEDRGSEL</sequence>
<dbReference type="SUPFAM" id="SSF52402">
    <property type="entry name" value="Adenine nucleotide alpha hydrolases-like"/>
    <property type="match status" value="1"/>
</dbReference>
<evidence type="ECO:0000256" key="6">
    <source>
        <dbReference type="ARBA" id="ARBA00022840"/>
    </source>
</evidence>
<evidence type="ECO:0000256" key="3">
    <source>
        <dbReference type="ARBA" id="ARBA00022598"/>
    </source>
</evidence>
<dbReference type="HAMAP" id="MF_01161">
    <property type="entry name" value="tRNA_Ile_lys_synt"/>
    <property type="match status" value="1"/>
</dbReference>
<evidence type="ECO:0000259" key="9">
    <source>
        <dbReference type="SMART" id="SM00977"/>
    </source>
</evidence>
<keyword evidence="2 8" id="KW-0963">Cytoplasm</keyword>
<gene>
    <name evidence="8 10" type="primary">tilS</name>
    <name evidence="10" type="ORF">ACFQ1X_02465</name>
</gene>
<keyword evidence="5 8" id="KW-0547">Nucleotide-binding</keyword>
<evidence type="ECO:0000256" key="1">
    <source>
        <dbReference type="ARBA" id="ARBA00004496"/>
    </source>
</evidence>
<dbReference type="InterPro" id="IPR012796">
    <property type="entry name" value="Lysidine-tRNA-synth_C"/>
</dbReference>
<keyword evidence="6 8" id="KW-0067">ATP-binding</keyword>
<dbReference type="Proteomes" id="UP001597109">
    <property type="component" value="Unassembled WGS sequence"/>
</dbReference>
<keyword evidence="3 8" id="KW-0436">Ligase</keyword>
<dbReference type="Gene3D" id="3.40.50.620">
    <property type="entry name" value="HUPs"/>
    <property type="match status" value="1"/>
</dbReference>
<keyword evidence="11" id="KW-1185">Reference proteome</keyword>
<proteinExistence type="inferred from homology"/>
<organism evidence="10 11">
    <name type="scientific">Metaplanococcus flavidus</name>
    <dbReference type="NCBI Taxonomy" id="569883"/>
    <lineage>
        <taxon>Bacteria</taxon>
        <taxon>Bacillati</taxon>
        <taxon>Bacillota</taxon>
        <taxon>Bacilli</taxon>
        <taxon>Bacillales</taxon>
        <taxon>Caryophanaceae</taxon>
        <taxon>Metaplanococcus</taxon>
    </lineage>
</organism>
<comment type="function">
    <text evidence="8">Ligates lysine onto the cytidine present at position 34 of the AUA codon-specific tRNA(Ile) that contains the anticodon CAU, in an ATP-dependent manner. Cytidine is converted to lysidine, thus changing the amino acid specificity of the tRNA from methionine to isoleucine.</text>
</comment>
<name>A0ABW3L864_9BACL</name>
<dbReference type="SUPFAM" id="SSF56037">
    <property type="entry name" value="PheT/TilS domain"/>
    <property type="match status" value="1"/>
</dbReference>
<dbReference type="CDD" id="cd01992">
    <property type="entry name" value="TilS_N"/>
    <property type="match status" value="1"/>
</dbReference>
<dbReference type="EC" id="6.3.4.19" evidence="8"/>
<reference evidence="11" key="1">
    <citation type="journal article" date="2019" name="Int. J. Syst. Evol. Microbiol.">
        <title>The Global Catalogue of Microorganisms (GCM) 10K type strain sequencing project: providing services to taxonomists for standard genome sequencing and annotation.</title>
        <authorList>
            <consortium name="The Broad Institute Genomics Platform"/>
            <consortium name="The Broad Institute Genome Sequencing Center for Infectious Disease"/>
            <person name="Wu L."/>
            <person name="Ma J."/>
        </authorList>
    </citation>
    <scope>NUCLEOTIDE SEQUENCE [LARGE SCALE GENOMIC DNA]</scope>
    <source>
        <strain evidence="11">CCUG 56756</strain>
    </source>
</reference>
<dbReference type="RefSeq" id="WP_379081231.1">
    <property type="nucleotide sequence ID" value="NZ_JBHTKI010000004.1"/>
</dbReference>
<feature type="binding site" evidence="8">
    <location>
        <begin position="29"/>
        <end position="34"/>
    </location>
    <ligand>
        <name>ATP</name>
        <dbReference type="ChEBI" id="CHEBI:30616"/>
    </ligand>
</feature>
<dbReference type="EMBL" id="JBHTKI010000004">
    <property type="protein sequence ID" value="MFD1030297.1"/>
    <property type="molecule type" value="Genomic_DNA"/>
</dbReference>
<dbReference type="SMART" id="SM00977">
    <property type="entry name" value="TilS_C"/>
    <property type="match status" value="1"/>
</dbReference>
<comment type="catalytic activity">
    <reaction evidence="7 8">
        <text>cytidine(34) in tRNA(Ile2) + L-lysine + ATP = lysidine(34) in tRNA(Ile2) + AMP + diphosphate + H(+)</text>
        <dbReference type="Rhea" id="RHEA:43744"/>
        <dbReference type="Rhea" id="RHEA-COMP:10625"/>
        <dbReference type="Rhea" id="RHEA-COMP:10670"/>
        <dbReference type="ChEBI" id="CHEBI:15378"/>
        <dbReference type="ChEBI" id="CHEBI:30616"/>
        <dbReference type="ChEBI" id="CHEBI:32551"/>
        <dbReference type="ChEBI" id="CHEBI:33019"/>
        <dbReference type="ChEBI" id="CHEBI:82748"/>
        <dbReference type="ChEBI" id="CHEBI:83665"/>
        <dbReference type="ChEBI" id="CHEBI:456215"/>
        <dbReference type="EC" id="6.3.4.19"/>
    </reaction>
</comment>
<dbReference type="Gene3D" id="3.30.465.60">
    <property type="match status" value="1"/>
</dbReference>
<comment type="subcellular location">
    <subcellularLocation>
        <location evidence="1 8">Cytoplasm</location>
    </subcellularLocation>
</comment>
<dbReference type="SUPFAM" id="SSF82829">
    <property type="entry name" value="MesJ substrate recognition domain-like"/>
    <property type="match status" value="1"/>
</dbReference>
<evidence type="ECO:0000256" key="4">
    <source>
        <dbReference type="ARBA" id="ARBA00022694"/>
    </source>
</evidence>
<protein>
    <recommendedName>
        <fullName evidence="8">tRNA(Ile)-lysidine synthase</fullName>
        <ecNumber evidence="8">6.3.4.19</ecNumber>
    </recommendedName>
    <alternativeName>
        <fullName evidence="8">tRNA(Ile)-2-lysyl-cytidine synthase</fullName>
    </alternativeName>
    <alternativeName>
        <fullName evidence="8">tRNA(Ile)-lysidine synthetase</fullName>
    </alternativeName>
</protein>